<protein>
    <submittedName>
        <fullName evidence="1">Uncharacterized protein</fullName>
    </submittedName>
</protein>
<dbReference type="EMBL" id="GGEC01061388">
    <property type="protein sequence ID" value="MBX41872.1"/>
    <property type="molecule type" value="Transcribed_RNA"/>
</dbReference>
<name>A0A2P2NH99_RHIMU</name>
<proteinExistence type="predicted"/>
<sequence length="30" mass="3569">MKARKKRAAQIRACLDKYVNGDFKEKDQEQ</sequence>
<organism evidence="1">
    <name type="scientific">Rhizophora mucronata</name>
    <name type="common">Asiatic mangrove</name>
    <dbReference type="NCBI Taxonomy" id="61149"/>
    <lineage>
        <taxon>Eukaryota</taxon>
        <taxon>Viridiplantae</taxon>
        <taxon>Streptophyta</taxon>
        <taxon>Embryophyta</taxon>
        <taxon>Tracheophyta</taxon>
        <taxon>Spermatophyta</taxon>
        <taxon>Magnoliopsida</taxon>
        <taxon>eudicotyledons</taxon>
        <taxon>Gunneridae</taxon>
        <taxon>Pentapetalae</taxon>
        <taxon>rosids</taxon>
        <taxon>fabids</taxon>
        <taxon>Malpighiales</taxon>
        <taxon>Rhizophoraceae</taxon>
        <taxon>Rhizophora</taxon>
    </lineage>
</organism>
<dbReference type="AlphaFoldDB" id="A0A2P2NH99"/>
<accession>A0A2P2NH99</accession>
<evidence type="ECO:0000313" key="1">
    <source>
        <dbReference type="EMBL" id="MBX41872.1"/>
    </source>
</evidence>
<reference evidence="1" key="1">
    <citation type="submission" date="2018-02" db="EMBL/GenBank/DDBJ databases">
        <title>Rhizophora mucronata_Transcriptome.</title>
        <authorList>
            <person name="Meera S.P."/>
            <person name="Sreeshan A."/>
            <person name="Augustine A."/>
        </authorList>
    </citation>
    <scope>NUCLEOTIDE SEQUENCE</scope>
    <source>
        <tissue evidence="1">Leaf</tissue>
    </source>
</reference>